<feature type="chain" id="PRO_5009027772" description="1,3-beta-glucanosyltransferase" evidence="6">
    <location>
        <begin position="20"/>
        <end position="488"/>
    </location>
</feature>
<sequence>MRLFLNVASLLLAAPGAFGLIPLETKGARFIRPSTNANSEGTEFQILGIDYQPGGSSAYGSDPDADVLTDGDACLRDAIVMQRLGINTIRVYTINPELDHDECMSIFNAAGIYVILDVNSPFENESIHRDDPEESYNSDYLTRIFKVVENFKGYPNLAGFFAGNEVVNSESSAEKSPPYIRAVQRDLKEYIAAHVNRTIPVGYSAADDIQLREAMWAYLVCKGGDASSDIDDSVSDFYGINSYQWCGDSSWTSSGYDVLNKTFYDTAVPMFFSEYGCNAESPRIFTEVDDAVYSPDGLLPFFSGGLIYEYSNEDNNYGLVEINSNKTVTLLEDFINLQNAYNNVVLPNVSESSIANVSFPECDKDAIEAMYSGFDASFDLPACPDEDLIKSGVSPSHTGSIVSVTKTTLPYSVYGTAGNAIDATLTMLADNQINSPSGVDDSSPSSTSTSTSQSTSRSAAAPAAVPIMGLPMLVSTFVLVSTLFIAIL</sequence>
<evidence type="ECO:0000256" key="1">
    <source>
        <dbReference type="ARBA" id="ARBA00004589"/>
    </source>
</evidence>
<evidence type="ECO:0000256" key="5">
    <source>
        <dbReference type="ARBA" id="ARBA00023180"/>
    </source>
</evidence>
<keyword evidence="8" id="KW-0812">Transmembrane</keyword>
<evidence type="ECO:0000256" key="7">
    <source>
        <dbReference type="SAM" id="MobiDB-lite"/>
    </source>
</evidence>
<evidence type="ECO:0000256" key="6">
    <source>
        <dbReference type="RuleBase" id="RU361209"/>
    </source>
</evidence>
<dbReference type="GO" id="GO:0005886">
    <property type="term" value="C:plasma membrane"/>
    <property type="evidence" value="ECO:0007669"/>
    <property type="project" value="UniProtKB-SubCell"/>
</dbReference>
<dbReference type="AlphaFoldDB" id="A0A1E4T9G4"/>
<keyword evidence="4 6" id="KW-0732">Signal</keyword>
<evidence type="ECO:0000256" key="3">
    <source>
        <dbReference type="ARBA" id="ARBA00022622"/>
    </source>
</evidence>
<keyword evidence="8" id="KW-1133">Transmembrane helix</keyword>
<dbReference type="GO" id="GO:0098552">
    <property type="term" value="C:side of membrane"/>
    <property type="evidence" value="ECO:0007669"/>
    <property type="project" value="UniProtKB-KW"/>
</dbReference>
<keyword evidence="9" id="KW-0378">Hydrolase</keyword>
<evidence type="ECO:0000256" key="4">
    <source>
        <dbReference type="ARBA" id="ARBA00022729"/>
    </source>
</evidence>
<gene>
    <name evidence="9" type="ORF">CANCADRAFT_144940</name>
</gene>
<comment type="similarity">
    <text evidence="2 6">Belongs to the glycosyl hydrolase 72 family.</text>
</comment>
<dbReference type="Proteomes" id="UP000095023">
    <property type="component" value="Unassembled WGS sequence"/>
</dbReference>
<dbReference type="InterPro" id="IPR017853">
    <property type="entry name" value="GH"/>
</dbReference>
<evidence type="ECO:0000256" key="2">
    <source>
        <dbReference type="ARBA" id="ARBA00007528"/>
    </source>
</evidence>
<dbReference type="GO" id="GO:0009277">
    <property type="term" value="C:fungal-type cell wall"/>
    <property type="evidence" value="ECO:0007669"/>
    <property type="project" value="EnsemblFungi"/>
</dbReference>
<dbReference type="SUPFAM" id="SSF51445">
    <property type="entry name" value="(Trans)glycosidases"/>
    <property type="match status" value="1"/>
</dbReference>
<dbReference type="OrthoDB" id="421038at2759"/>
<dbReference type="GO" id="GO:0016787">
    <property type="term" value="F:hydrolase activity"/>
    <property type="evidence" value="ECO:0007669"/>
    <property type="project" value="UniProtKB-KW"/>
</dbReference>
<feature type="compositionally biased region" description="Low complexity" evidence="7">
    <location>
        <begin position="435"/>
        <end position="457"/>
    </location>
</feature>
<dbReference type="InterPro" id="IPR004886">
    <property type="entry name" value="Glucanosyltransferase"/>
</dbReference>
<feature type="transmembrane region" description="Helical" evidence="8">
    <location>
        <begin position="463"/>
        <end position="487"/>
    </location>
</feature>
<comment type="subcellular location">
    <subcellularLocation>
        <location evidence="6">Cell membrane</location>
        <topology evidence="6">Lipid-anchor</topology>
        <topology evidence="6">GPI-anchor</topology>
    </subcellularLocation>
    <subcellularLocation>
        <location evidence="1">Membrane</location>
        <topology evidence="1">Lipid-anchor</topology>
        <topology evidence="1">GPI-anchor</topology>
    </subcellularLocation>
</comment>
<keyword evidence="3 6" id="KW-0336">GPI-anchor</keyword>
<dbReference type="GO" id="GO:0071970">
    <property type="term" value="P:fungal-type cell wall (1-&gt;3)-beta-D-glucan biosynthetic process"/>
    <property type="evidence" value="ECO:0007669"/>
    <property type="project" value="TreeGrafter"/>
</dbReference>
<feature type="signal peptide" evidence="6">
    <location>
        <begin position="1"/>
        <end position="19"/>
    </location>
</feature>
<evidence type="ECO:0000256" key="8">
    <source>
        <dbReference type="SAM" id="Phobius"/>
    </source>
</evidence>
<feature type="region of interest" description="Disordered" evidence="7">
    <location>
        <begin position="434"/>
        <end position="457"/>
    </location>
</feature>
<organism evidence="9 10">
    <name type="scientific">Tortispora caseinolytica NRRL Y-17796</name>
    <dbReference type="NCBI Taxonomy" id="767744"/>
    <lineage>
        <taxon>Eukaryota</taxon>
        <taxon>Fungi</taxon>
        <taxon>Dikarya</taxon>
        <taxon>Ascomycota</taxon>
        <taxon>Saccharomycotina</taxon>
        <taxon>Trigonopsidomycetes</taxon>
        <taxon>Trigonopsidales</taxon>
        <taxon>Trigonopsidaceae</taxon>
        <taxon>Tortispora</taxon>
    </lineage>
</organism>
<dbReference type="GO" id="GO:0031505">
    <property type="term" value="P:fungal-type cell wall organization"/>
    <property type="evidence" value="ECO:0007669"/>
    <property type="project" value="TreeGrafter"/>
</dbReference>
<dbReference type="PANTHER" id="PTHR31468">
    <property type="entry name" value="1,3-BETA-GLUCANOSYLTRANSFERASE GAS1"/>
    <property type="match status" value="1"/>
</dbReference>
<keyword evidence="6 8" id="KW-0472">Membrane</keyword>
<evidence type="ECO:0000313" key="9">
    <source>
        <dbReference type="EMBL" id="ODV88353.1"/>
    </source>
</evidence>
<reference evidence="10" key="1">
    <citation type="submission" date="2016-02" db="EMBL/GenBank/DDBJ databases">
        <title>Comparative genomics of biotechnologically important yeasts.</title>
        <authorList>
            <consortium name="DOE Joint Genome Institute"/>
            <person name="Riley R."/>
            <person name="Haridas S."/>
            <person name="Wolfe K.H."/>
            <person name="Lopes M.R."/>
            <person name="Hittinger C.T."/>
            <person name="Goker M."/>
            <person name="Salamov A."/>
            <person name="Wisecaver J."/>
            <person name="Long T.M."/>
            <person name="Aerts A.L."/>
            <person name="Barry K."/>
            <person name="Choi C."/>
            <person name="Clum A."/>
            <person name="Coughlan A.Y."/>
            <person name="Deshpande S."/>
            <person name="Douglass A.P."/>
            <person name="Hanson S.J."/>
            <person name="Klenk H.-P."/>
            <person name="Labutti K."/>
            <person name="Lapidus A."/>
            <person name="Lindquist E."/>
            <person name="Lipzen A."/>
            <person name="Meier-Kolthoff J.P."/>
            <person name="Ohm R.A."/>
            <person name="Otillar R.P."/>
            <person name="Pangilinan J."/>
            <person name="Peng Y."/>
            <person name="Rokas A."/>
            <person name="Rosa C.A."/>
            <person name="Scheuner C."/>
            <person name="Sibirny A.A."/>
            <person name="Slot J.C."/>
            <person name="Stielow J.B."/>
            <person name="Sun H."/>
            <person name="Kurtzman C.P."/>
            <person name="Blackwell M."/>
            <person name="Jeffries T.W."/>
            <person name="Grigoriev I.V."/>
        </authorList>
    </citation>
    <scope>NUCLEOTIDE SEQUENCE [LARGE SCALE GENOMIC DNA]</scope>
    <source>
        <strain evidence="10">NRRL Y-17796</strain>
    </source>
</reference>
<accession>A0A1E4T9G4</accession>
<keyword evidence="5" id="KW-0325">Glycoprotein</keyword>
<dbReference type="Pfam" id="PF03198">
    <property type="entry name" value="Glyco_hydro_72"/>
    <property type="match status" value="1"/>
</dbReference>
<keyword evidence="10" id="KW-1185">Reference proteome</keyword>
<keyword evidence="6" id="KW-0449">Lipoprotein</keyword>
<dbReference type="GO" id="GO:0016740">
    <property type="term" value="F:transferase activity"/>
    <property type="evidence" value="ECO:0007669"/>
    <property type="project" value="UniProtKB-KW"/>
</dbReference>
<comment type="function">
    <text evidence="6">Splits internally a 1,3-beta-glucan molecule and transfers the newly generated reducing end (the donor) to the non-reducing end of another 1,3-beta-glucan molecule (the acceptor) forming a 1,3-beta linkage, resulting in the elongation of 1,3-beta-glucan chains in the cell wall.</text>
</comment>
<evidence type="ECO:0000313" key="10">
    <source>
        <dbReference type="Proteomes" id="UP000095023"/>
    </source>
</evidence>
<keyword evidence="6" id="KW-0808">Transferase</keyword>
<dbReference type="EC" id="2.4.1.-" evidence="6"/>
<dbReference type="PANTHER" id="PTHR31468:SF4">
    <property type="entry name" value="1,3-BETA-GLUCANOSYLTRANSFERASE GAS3-RELATED"/>
    <property type="match status" value="1"/>
</dbReference>
<name>A0A1E4T9G4_9ASCO</name>
<dbReference type="EMBL" id="KV453844">
    <property type="protein sequence ID" value="ODV88353.1"/>
    <property type="molecule type" value="Genomic_DNA"/>
</dbReference>
<proteinExistence type="inferred from homology"/>
<dbReference type="Gene3D" id="3.20.20.80">
    <property type="entry name" value="Glycosidases"/>
    <property type="match status" value="1"/>
</dbReference>
<protein>
    <recommendedName>
        <fullName evidence="6">1,3-beta-glucanosyltransferase</fullName>
        <ecNumber evidence="6">2.4.1.-</ecNumber>
    </recommendedName>
</protein>